<dbReference type="Proteomes" id="UP001499967">
    <property type="component" value="Unassembled WGS sequence"/>
</dbReference>
<evidence type="ECO:0000313" key="3">
    <source>
        <dbReference type="Proteomes" id="UP001499967"/>
    </source>
</evidence>
<evidence type="ECO:0008006" key="4">
    <source>
        <dbReference type="Google" id="ProtNLM"/>
    </source>
</evidence>
<reference evidence="2 3" key="1">
    <citation type="journal article" date="2019" name="Int. J. Syst. Evol. Microbiol.">
        <title>The Global Catalogue of Microorganisms (GCM) 10K type strain sequencing project: providing services to taxonomists for standard genome sequencing and annotation.</title>
        <authorList>
            <consortium name="The Broad Institute Genomics Platform"/>
            <consortium name="The Broad Institute Genome Sequencing Center for Infectious Disease"/>
            <person name="Wu L."/>
            <person name="Ma J."/>
        </authorList>
    </citation>
    <scope>NUCLEOTIDE SEQUENCE [LARGE SCALE GENOMIC DNA]</scope>
    <source>
        <strain evidence="2 3">JCM 11117</strain>
    </source>
</reference>
<keyword evidence="1" id="KW-0732">Signal</keyword>
<sequence length="144" mass="14709">MLNLARRAGRTVIVSLAAGGAVLGLAAPAVAAPEPAPPAASESHCSDPFSAVGVCYEFTKGETPEESTVTARVISTDLRLDGALVVLEACDGPDSCKPVGVATGKDTFEVSVTRPYGRGVGFYRANGSWVDANQGFHTGITSPT</sequence>
<gene>
    <name evidence="2" type="ORF">GCM10009559_29520</name>
</gene>
<proteinExistence type="predicted"/>
<protein>
    <recommendedName>
        <fullName evidence="4">Subtilisin inhibitor-like</fullName>
    </recommendedName>
</protein>
<dbReference type="EMBL" id="BAAAHP010000078">
    <property type="protein sequence ID" value="GAA0936811.1"/>
    <property type="molecule type" value="Genomic_DNA"/>
</dbReference>
<organism evidence="2 3">
    <name type="scientific">Pseudonocardia zijingensis</name>
    <dbReference type="NCBI Taxonomy" id="153376"/>
    <lineage>
        <taxon>Bacteria</taxon>
        <taxon>Bacillati</taxon>
        <taxon>Actinomycetota</taxon>
        <taxon>Actinomycetes</taxon>
        <taxon>Pseudonocardiales</taxon>
        <taxon>Pseudonocardiaceae</taxon>
        <taxon>Pseudonocardia</taxon>
    </lineage>
</organism>
<evidence type="ECO:0000256" key="1">
    <source>
        <dbReference type="SAM" id="SignalP"/>
    </source>
</evidence>
<feature type="signal peptide" evidence="1">
    <location>
        <begin position="1"/>
        <end position="31"/>
    </location>
</feature>
<evidence type="ECO:0000313" key="2">
    <source>
        <dbReference type="EMBL" id="GAA0936811.1"/>
    </source>
</evidence>
<name>A0ABN1Q471_9PSEU</name>
<feature type="chain" id="PRO_5045983621" description="Subtilisin inhibitor-like" evidence="1">
    <location>
        <begin position="32"/>
        <end position="144"/>
    </location>
</feature>
<comment type="caution">
    <text evidence="2">The sequence shown here is derived from an EMBL/GenBank/DDBJ whole genome shotgun (WGS) entry which is preliminary data.</text>
</comment>
<keyword evidence="3" id="KW-1185">Reference proteome</keyword>
<accession>A0ABN1Q471</accession>